<name>A0A450UAA1_9GAMM</name>
<sequence length="380" mass="43401">MVVGHLITKFNNTMRATRFQREIFEALNSYNIDLTFVEEWYKETVRVLASIRVQAAKVKHPRYIGDVLEDELKSVLYKVMPRRYALEKGSFGINSFSGVSAEQDLLLIDGSLGSAICRRDTVGYYPIEAILASIEVKSKITYDELHKCLLSCISLKKLILEPFDYRDEESKRIFYAIFAYSSAHKKEAFLTKLNKYIEAVPESLRPNCIYIMDHGLYLPTTSGYIAYSLRDIQMCNEKYSFIPTSDDREGQNFVLFFSLILEHAFHQSPLRQHTKYSQYVIRPSMWKNDIAKSSGGAERPNKYINKNDMWSSDFDAPCVPGIEQTCGDCGKSYTFVIIPPSTRVQRGNFKKSFASQGLVPIDKDAAYVCSCGAHLNVNEE</sequence>
<dbReference type="Pfam" id="PF20247">
    <property type="entry name" value="DUF6602"/>
    <property type="match status" value="1"/>
</dbReference>
<protein>
    <recommendedName>
        <fullName evidence="1">DUF6602 domain-containing protein</fullName>
    </recommendedName>
</protein>
<dbReference type="EMBL" id="CAADFG010000003">
    <property type="protein sequence ID" value="VFJ87424.1"/>
    <property type="molecule type" value="Genomic_DNA"/>
</dbReference>
<proteinExistence type="predicted"/>
<evidence type="ECO:0000259" key="1">
    <source>
        <dbReference type="Pfam" id="PF20247"/>
    </source>
</evidence>
<evidence type="ECO:0000313" key="2">
    <source>
        <dbReference type="EMBL" id="VFJ87424.1"/>
    </source>
</evidence>
<reference evidence="3" key="1">
    <citation type="submission" date="2019-02" db="EMBL/GenBank/DDBJ databases">
        <authorList>
            <person name="Gruber-Vodicka R. H."/>
            <person name="Seah K. B. B."/>
        </authorList>
    </citation>
    <scope>NUCLEOTIDE SEQUENCE</scope>
    <source>
        <strain evidence="4">BECK_SA2B12</strain>
        <strain evidence="2">BECK_SA2B15</strain>
        <strain evidence="3">BECK_SA2B20</strain>
    </source>
</reference>
<organism evidence="3">
    <name type="scientific">Candidatus Kentrum eta</name>
    <dbReference type="NCBI Taxonomy" id="2126337"/>
    <lineage>
        <taxon>Bacteria</taxon>
        <taxon>Pseudomonadati</taxon>
        <taxon>Pseudomonadota</taxon>
        <taxon>Gammaproteobacteria</taxon>
        <taxon>Candidatus Kentrum</taxon>
    </lineage>
</organism>
<dbReference type="EMBL" id="CAADFJ010000003">
    <property type="protein sequence ID" value="VFJ95735.1"/>
    <property type="molecule type" value="Genomic_DNA"/>
</dbReference>
<dbReference type="AlphaFoldDB" id="A0A450UAA1"/>
<accession>A0A450UAA1</accession>
<feature type="domain" description="DUF6602" evidence="1">
    <location>
        <begin position="54"/>
        <end position="158"/>
    </location>
</feature>
<gene>
    <name evidence="2" type="ORF">BECKH772A_GA0070896_1000316</name>
    <name evidence="3" type="ORF">BECKH772B_GA0070898_1000316</name>
    <name evidence="4" type="ORF">BECKH772C_GA0070978_1000316</name>
</gene>
<dbReference type="CDD" id="cd21173">
    <property type="entry name" value="NucC-like"/>
    <property type="match status" value="1"/>
</dbReference>
<evidence type="ECO:0000313" key="3">
    <source>
        <dbReference type="EMBL" id="VFJ89010.1"/>
    </source>
</evidence>
<evidence type="ECO:0000313" key="4">
    <source>
        <dbReference type="EMBL" id="VFJ95735.1"/>
    </source>
</evidence>
<dbReference type="InterPro" id="IPR046537">
    <property type="entry name" value="DUF6602"/>
</dbReference>
<dbReference type="EMBL" id="CAADFI010000003">
    <property type="protein sequence ID" value="VFJ89010.1"/>
    <property type="molecule type" value="Genomic_DNA"/>
</dbReference>